<dbReference type="InterPro" id="IPR012334">
    <property type="entry name" value="Pectin_lyas_fold"/>
</dbReference>
<dbReference type="EMBL" id="QKTW01000002">
    <property type="protein sequence ID" value="PZF74761.1"/>
    <property type="molecule type" value="Genomic_DNA"/>
</dbReference>
<dbReference type="OrthoDB" id="9767990at2"/>
<feature type="domain" description="Carbohydrate-binding/sugar hydrolysis" evidence="1">
    <location>
        <begin position="45"/>
        <end position="192"/>
    </location>
</feature>
<sequence length="416" mass="46406">MKVQRLRSTQILLLTILFLFPATGFGKLFKVSSGSISIQSAINVAHDGDTLFITAGKYLQHDIVVNKRITILGEPNAIIDAVSKYQGFLIQHDSVFIQGIQVSNTGRTAVTDMAGIKVINAKGVRIFNCKLINNSFGIYLQNSTACTVSNNLVQSTIANEINGGNGIHAWKSGNLLINNNVVSGHRDGIYFEFVTDSKILSNRSEHNLRYGLHFMFSNNDAYSKNVFQDNGAGVAVMYSNHVLMTDNIFTHNWGEAAYGLLLKDITDSKILHNRFIKNTVAIYMEGTTRVDVKRNLIEDNGWALRVQASCSGSNFNENNFLGNSFDVATNGTLMLNYFDRNFWDKYDGYDLNKDNIGDVPYYPVSMYSVVTEKIPPAMILYHSVFTNVLDEVEKVLPTLTPDKLKDDHPAMRKIAL</sequence>
<dbReference type="RefSeq" id="WP_110996967.1">
    <property type="nucleotide sequence ID" value="NZ_QKTW01000002.1"/>
</dbReference>
<gene>
    <name evidence="2" type="ORF">DN068_00765</name>
</gene>
<dbReference type="NCBIfam" id="TIGR04247">
    <property type="entry name" value="NosD_copper_fam"/>
    <property type="match status" value="1"/>
</dbReference>
<dbReference type="InterPro" id="IPR026464">
    <property type="entry name" value="NosD_copper_fam"/>
</dbReference>
<dbReference type="SUPFAM" id="SSF51126">
    <property type="entry name" value="Pectin lyase-like"/>
    <property type="match status" value="1"/>
</dbReference>
<organism evidence="2 3">
    <name type="scientific">Taibaiella soli</name>
    <dbReference type="NCBI Taxonomy" id="1649169"/>
    <lineage>
        <taxon>Bacteria</taxon>
        <taxon>Pseudomonadati</taxon>
        <taxon>Bacteroidota</taxon>
        <taxon>Chitinophagia</taxon>
        <taxon>Chitinophagales</taxon>
        <taxon>Chitinophagaceae</taxon>
        <taxon>Taibaiella</taxon>
    </lineage>
</organism>
<dbReference type="AlphaFoldDB" id="A0A2W2AHL2"/>
<dbReference type="SMART" id="SM00710">
    <property type="entry name" value="PbH1"/>
    <property type="match status" value="9"/>
</dbReference>
<dbReference type="InterPro" id="IPR006633">
    <property type="entry name" value="Carb-bd_sugar_hydrolysis-dom"/>
</dbReference>
<proteinExistence type="predicted"/>
<dbReference type="InterPro" id="IPR007742">
    <property type="entry name" value="NosD_dom"/>
</dbReference>
<dbReference type="SMART" id="SM00722">
    <property type="entry name" value="CASH"/>
    <property type="match status" value="1"/>
</dbReference>
<keyword evidence="3" id="KW-1185">Reference proteome</keyword>
<protein>
    <submittedName>
        <fullName evidence="2">Nitrous oxide reductase family maturation protein NosD</fullName>
    </submittedName>
</protein>
<dbReference type="Pfam" id="PF05048">
    <property type="entry name" value="NosD"/>
    <property type="match status" value="1"/>
</dbReference>
<dbReference type="Proteomes" id="UP000248745">
    <property type="component" value="Unassembled WGS sequence"/>
</dbReference>
<accession>A0A2W2AHL2</accession>
<dbReference type="NCBIfam" id="TIGR03804">
    <property type="entry name" value="para_beta_helix"/>
    <property type="match status" value="1"/>
</dbReference>
<dbReference type="InterPro" id="IPR022441">
    <property type="entry name" value="Para_beta_helix_rpt-2"/>
</dbReference>
<comment type="caution">
    <text evidence="2">The sequence shown here is derived from an EMBL/GenBank/DDBJ whole genome shotgun (WGS) entry which is preliminary data.</text>
</comment>
<reference evidence="2 3" key="1">
    <citation type="submission" date="2018-06" db="EMBL/GenBank/DDBJ databases">
        <title>Mucibacter soli gen. nov., sp. nov., a new member of the family Chitinophagaceae producing mucin.</title>
        <authorList>
            <person name="Kim M.-K."/>
            <person name="Park S."/>
            <person name="Kim T.-S."/>
            <person name="Joung Y."/>
            <person name="Han J.-H."/>
            <person name="Kim S.B."/>
        </authorList>
    </citation>
    <scope>NUCLEOTIDE SEQUENCE [LARGE SCALE GENOMIC DNA]</scope>
    <source>
        <strain evidence="2 3">R1-15</strain>
    </source>
</reference>
<evidence type="ECO:0000313" key="3">
    <source>
        <dbReference type="Proteomes" id="UP000248745"/>
    </source>
</evidence>
<dbReference type="InterPro" id="IPR011050">
    <property type="entry name" value="Pectin_lyase_fold/virulence"/>
</dbReference>
<name>A0A2W2AHL2_9BACT</name>
<evidence type="ECO:0000313" key="2">
    <source>
        <dbReference type="EMBL" id="PZF74761.1"/>
    </source>
</evidence>
<evidence type="ECO:0000259" key="1">
    <source>
        <dbReference type="SMART" id="SM00722"/>
    </source>
</evidence>
<dbReference type="Gene3D" id="2.160.20.10">
    <property type="entry name" value="Single-stranded right-handed beta-helix, Pectin lyase-like"/>
    <property type="match status" value="2"/>
</dbReference>
<dbReference type="InterPro" id="IPR006626">
    <property type="entry name" value="PbH1"/>
</dbReference>